<comment type="caution">
    <text evidence="2">The sequence shown here is derived from an EMBL/GenBank/DDBJ whole genome shotgun (WGS) entry which is preliminary data.</text>
</comment>
<evidence type="ECO:0000313" key="3">
    <source>
        <dbReference type="Proteomes" id="UP000236178"/>
    </source>
</evidence>
<evidence type="ECO:0000256" key="1">
    <source>
        <dbReference type="SAM" id="MobiDB-lite"/>
    </source>
</evidence>
<gene>
    <name evidence="2" type="ORF">CW362_30595</name>
</gene>
<accession>A0A2I0SH82</accession>
<dbReference type="Proteomes" id="UP000236178">
    <property type="component" value="Unassembled WGS sequence"/>
</dbReference>
<dbReference type="Gene3D" id="3.20.20.120">
    <property type="entry name" value="Enolase-like C-terminal domain"/>
    <property type="match status" value="1"/>
</dbReference>
<sequence>MCRDAAVSEHAARTAALGIDAYVAGTLYREDPNTAVMSSGMSTAREAPRFENRYAPATSTAPPTMSPETGCRLRVLPGRRTESALGVTAMARPAPSADPLDLDGHLELLDDPFSGVVIDRGRIVPPDDPGPGARSRPDSENTWEN</sequence>
<feature type="region of interest" description="Disordered" evidence="1">
    <location>
        <begin position="118"/>
        <end position="145"/>
    </location>
</feature>
<reference evidence="2 3" key="1">
    <citation type="submission" date="2017-12" db="EMBL/GenBank/DDBJ databases">
        <title>Streptomyces populusis sp. nov., a novel endophytic actinobacterium isolated from stems of Populus adenopoda Maxim.</title>
        <authorList>
            <person name="Wang Z."/>
        </authorList>
    </citation>
    <scope>NUCLEOTIDE SEQUENCE [LARGE SCALE GENOMIC DNA]</scope>
    <source>
        <strain evidence="2 3">A249</strain>
    </source>
</reference>
<organism evidence="2 3">
    <name type="scientific">Streptomyces populi</name>
    <dbReference type="NCBI Taxonomy" id="2058924"/>
    <lineage>
        <taxon>Bacteria</taxon>
        <taxon>Bacillati</taxon>
        <taxon>Actinomycetota</taxon>
        <taxon>Actinomycetes</taxon>
        <taxon>Kitasatosporales</taxon>
        <taxon>Streptomycetaceae</taxon>
        <taxon>Streptomyces</taxon>
    </lineage>
</organism>
<dbReference type="InterPro" id="IPR036849">
    <property type="entry name" value="Enolase-like_C_sf"/>
</dbReference>
<proteinExistence type="predicted"/>
<keyword evidence="3" id="KW-1185">Reference proteome</keyword>
<dbReference type="SUPFAM" id="SSF51604">
    <property type="entry name" value="Enolase C-terminal domain-like"/>
    <property type="match status" value="1"/>
</dbReference>
<evidence type="ECO:0000313" key="2">
    <source>
        <dbReference type="EMBL" id="PKT69271.1"/>
    </source>
</evidence>
<dbReference type="AlphaFoldDB" id="A0A2I0SH82"/>
<protein>
    <recommendedName>
        <fullName evidence="4">Enolase C-terminal domain-containing protein</fullName>
    </recommendedName>
</protein>
<evidence type="ECO:0008006" key="4">
    <source>
        <dbReference type="Google" id="ProtNLM"/>
    </source>
</evidence>
<feature type="region of interest" description="Disordered" evidence="1">
    <location>
        <begin position="51"/>
        <end position="70"/>
    </location>
</feature>
<name>A0A2I0SH82_9ACTN</name>
<dbReference type="OrthoDB" id="5241672at2"/>
<dbReference type="EMBL" id="PJOS01000080">
    <property type="protein sequence ID" value="PKT69271.1"/>
    <property type="molecule type" value="Genomic_DNA"/>
</dbReference>